<reference evidence="3" key="1">
    <citation type="journal article" date="2019" name="G3 (Bethesda)">
        <title>Genome Assemblies of Two Rare Opportunistic Yeast Pathogens: Diutina rugosa (syn. Candida rugosa) and Trichomonascus ciferrii (syn. Candida ciferrii).</title>
        <authorList>
            <person name="Mixao V."/>
            <person name="Saus E."/>
            <person name="Hansen A.P."/>
            <person name="Lass-Florl C."/>
            <person name="Gabaldon T."/>
        </authorList>
    </citation>
    <scope>NUCLEOTIDE SEQUENCE</scope>
    <source>
        <strain evidence="3">CBS 4856</strain>
    </source>
</reference>
<protein>
    <submittedName>
        <fullName evidence="3">Uncharacterized protein</fullName>
    </submittedName>
</protein>
<comment type="caution">
    <text evidence="3">The sequence shown here is derived from an EMBL/GenBank/DDBJ whole genome shotgun (WGS) entry which is preliminary data.</text>
</comment>
<sequence length="245" mass="27038">MWRRMVVVVAAVFKPQPFGFKLPVTYVLAFNTMSGHQLEGEYGYAEDEDSVVLTVETESWIELNNGQQQHSRAPPQSVFEESEFIEEGVNDESMLLSEMDEAYEDDTDEYTPLEQSENDLDRSLNTLLNGGGDKVPLGVGHHRQHHTPRYNSSKVTLESLRLVHDDELRNNPATTYASSDTTCSSASSTSRANKRRRKTSNATTNSQMDLSTFTLAAAAGISIVAGLSFSAGYAFGRRSAVKISA</sequence>
<dbReference type="AlphaFoldDB" id="A0A642UZB8"/>
<feature type="compositionally biased region" description="Low complexity" evidence="1">
    <location>
        <begin position="173"/>
        <end position="191"/>
    </location>
</feature>
<proteinExistence type="predicted"/>
<evidence type="ECO:0000313" key="4">
    <source>
        <dbReference type="Proteomes" id="UP000761534"/>
    </source>
</evidence>
<feature type="region of interest" description="Disordered" evidence="1">
    <location>
        <begin position="168"/>
        <end position="205"/>
    </location>
</feature>
<keyword evidence="2" id="KW-0472">Membrane</keyword>
<organism evidence="3 4">
    <name type="scientific">Trichomonascus ciferrii</name>
    <dbReference type="NCBI Taxonomy" id="44093"/>
    <lineage>
        <taxon>Eukaryota</taxon>
        <taxon>Fungi</taxon>
        <taxon>Dikarya</taxon>
        <taxon>Ascomycota</taxon>
        <taxon>Saccharomycotina</taxon>
        <taxon>Dipodascomycetes</taxon>
        <taxon>Dipodascales</taxon>
        <taxon>Trichomonascaceae</taxon>
        <taxon>Trichomonascus</taxon>
        <taxon>Trichomonascus ciferrii complex</taxon>
    </lineage>
</organism>
<keyword evidence="2" id="KW-1133">Transmembrane helix</keyword>
<keyword evidence="2" id="KW-0812">Transmembrane</keyword>
<dbReference type="Proteomes" id="UP000761534">
    <property type="component" value="Unassembled WGS sequence"/>
</dbReference>
<evidence type="ECO:0000313" key="3">
    <source>
        <dbReference type="EMBL" id="KAA8908306.1"/>
    </source>
</evidence>
<dbReference type="VEuPathDB" id="FungiDB:TRICI_004792"/>
<keyword evidence="4" id="KW-1185">Reference proteome</keyword>
<feature type="transmembrane region" description="Helical" evidence="2">
    <location>
        <begin position="213"/>
        <end position="235"/>
    </location>
</feature>
<name>A0A642UZB8_9ASCO</name>
<accession>A0A642UZB8</accession>
<feature type="region of interest" description="Disordered" evidence="1">
    <location>
        <begin position="123"/>
        <end position="151"/>
    </location>
</feature>
<gene>
    <name evidence="3" type="ORF">TRICI_004792</name>
</gene>
<dbReference type="EMBL" id="SWFS01000366">
    <property type="protein sequence ID" value="KAA8908306.1"/>
    <property type="molecule type" value="Genomic_DNA"/>
</dbReference>
<evidence type="ECO:0000256" key="2">
    <source>
        <dbReference type="SAM" id="Phobius"/>
    </source>
</evidence>
<evidence type="ECO:0000256" key="1">
    <source>
        <dbReference type="SAM" id="MobiDB-lite"/>
    </source>
</evidence>